<dbReference type="SUPFAM" id="SSF46934">
    <property type="entry name" value="UBA-like"/>
    <property type="match status" value="1"/>
</dbReference>
<dbReference type="PROSITE" id="PS50030">
    <property type="entry name" value="UBA"/>
    <property type="match status" value="1"/>
</dbReference>
<dbReference type="InterPro" id="IPR015940">
    <property type="entry name" value="UBA"/>
</dbReference>
<dbReference type="AlphaFoldDB" id="A0A3P7NJI8"/>
<organism evidence="2 3">
    <name type="scientific">Dibothriocephalus latus</name>
    <name type="common">Fish tapeworm</name>
    <name type="synonym">Diphyllobothrium latum</name>
    <dbReference type="NCBI Taxonomy" id="60516"/>
    <lineage>
        <taxon>Eukaryota</taxon>
        <taxon>Metazoa</taxon>
        <taxon>Spiralia</taxon>
        <taxon>Lophotrochozoa</taxon>
        <taxon>Platyhelminthes</taxon>
        <taxon>Cestoda</taxon>
        <taxon>Eucestoda</taxon>
        <taxon>Diphyllobothriidea</taxon>
        <taxon>Diphyllobothriidae</taxon>
        <taxon>Dibothriocephalus</taxon>
    </lineage>
</organism>
<accession>A0A3P7NJI8</accession>
<protein>
    <recommendedName>
        <fullName evidence="1">UBA domain-containing protein</fullName>
    </recommendedName>
</protein>
<keyword evidence="3" id="KW-1185">Reference proteome</keyword>
<dbReference type="Proteomes" id="UP000281553">
    <property type="component" value="Unassembled WGS sequence"/>
</dbReference>
<dbReference type="Gene3D" id="1.10.8.10">
    <property type="entry name" value="DNA helicase RuvA subunit, C-terminal domain"/>
    <property type="match status" value="1"/>
</dbReference>
<dbReference type="EMBL" id="UYRU01087631">
    <property type="protein sequence ID" value="VDN35748.1"/>
    <property type="molecule type" value="Genomic_DNA"/>
</dbReference>
<dbReference type="InterPro" id="IPR009060">
    <property type="entry name" value="UBA-like_sf"/>
</dbReference>
<evidence type="ECO:0000259" key="1">
    <source>
        <dbReference type="PROSITE" id="PS50030"/>
    </source>
</evidence>
<evidence type="ECO:0000313" key="2">
    <source>
        <dbReference type="EMBL" id="VDN35748.1"/>
    </source>
</evidence>
<name>A0A3P7NJI8_DIBLA</name>
<feature type="domain" description="UBA" evidence="1">
    <location>
        <begin position="10"/>
        <end position="55"/>
    </location>
</feature>
<evidence type="ECO:0000313" key="3">
    <source>
        <dbReference type="Proteomes" id="UP000281553"/>
    </source>
</evidence>
<reference evidence="2 3" key="1">
    <citation type="submission" date="2018-11" db="EMBL/GenBank/DDBJ databases">
        <authorList>
            <consortium name="Pathogen Informatics"/>
        </authorList>
    </citation>
    <scope>NUCLEOTIDE SEQUENCE [LARGE SCALE GENOMIC DNA]</scope>
</reference>
<gene>
    <name evidence="2" type="ORF">DILT_LOCUS16859</name>
</gene>
<proteinExistence type="predicted"/>
<dbReference type="OrthoDB" id="10016665at2759"/>
<sequence>MDTDPPTAPPVDPAIRWASQLALFAEMGITDTANVIQVLEATNGDIDLALQLLFQ</sequence>